<comment type="caution">
    <text evidence="2">The sequence shown here is derived from an EMBL/GenBank/DDBJ whole genome shotgun (WGS) entry which is preliminary data.</text>
</comment>
<evidence type="ECO:0000313" key="3">
    <source>
        <dbReference type="Proteomes" id="UP000568888"/>
    </source>
</evidence>
<dbReference type="AlphaFoldDB" id="A0A6V8MX62"/>
<organism evidence="2 3">
    <name type="scientific">Geomonas paludis</name>
    <dbReference type="NCBI Taxonomy" id="2740185"/>
    <lineage>
        <taxon>Bacteria</taxon>
        <taxon>Pseudomonadati</taxon>
        <taxon>Thermodesulfobacteriota</taxon>
        <taxon>Desulfuromonadia</taxon>
        <taxon>Geobacterales</taxon>
        <taxon>Geobacteraceae</taxon>
        <taxon>Geomonas</taxon>
    </lineage>
</organism>
<reference evidence="3" key="1">
    <citation type="submission" date="2020-06" db="EMBL/GenBank/DDBJ databases">
        <title>Draft genomic sequecing of Geomonas sp. Red736.</title>
        <authorList>
            <person name="Itoh H."/>
            <person name="Xu Z.X."/>
            <person name="Ushijima N."/>
            <person name="Masuda Y."/>
            <person name="Shiratori Y."/>
            <person name="Senoo K."/>
        </authorList>
    </citation>
    <scope>NUCLEOTIDE SEQUENCE [LARGE SCALE GENOMIC DNA]</scope>
    <source>
        <strain evidence="3">Red736</strain>
    </source>
</reference>
<keyword evidence="1" id="KW-0472">Membrane</keyword>
<accession>A0A6V8MX62</accession>
<dbReference type="EMBL" id="BLXY01000003">
    <property type="protein sequence ID" value="GFO64133.1"/>
    <property type="molecule type" value="Genomic_DNA"/>
</dbReference>
<evidence type="ECO:0000313" key="2">
    <source>
        <dbReference type="EMBL" id="GFO64133.1"/>
    </source>
</evidence>
<feature type="transmembrane region" description="Helical" evidence="1">
    <location>
        <begin position="16"/>
        <end position="36"/>
    </location>
</feature>
<protein>
    <submittedName>
        <fullName evidence="2">Uncharacterized protein</fullName>
    </submittedName>
</protein>
<name>A0A6V8MX62_9BACT</name>
<gene>
    <name evidence="2" type="ORF">GMPD_20520</name>
</gene>
<keyword evidence="1" id="KW-1133">Transmembrane helix</keyword>
<sequence length="104" mass="11917">MRVGLGTKLNLFELDLYLFLLRLGLLLGLLVFELAVIHDTADRGDGCRRNLYQIQLLALSQRQSLAKRKNTKLLTFGTYYPHLFGPDCLIDVDCRFSYDATSYL</sequence>
<evidence type="ECO:0000256" key="1">
    <source>
        <dbReference type="SAM" id="Phobius"/>
    </source>
</evidence>
<proteinExistence type="predicted"/>
<keyword evidence="1" id="KW-0812">Transmembrane</keyword>
<dbReference type="Proteomes" id="UP000568888">
    <property type="component" value="Unassembled WGS sequence"/>
</dbReference>